<dbReference type="EMBL" id="JACRDE010000049">
    <property type="protein sequence ID" value="MBI5248182.1"/>
    <property type="molecule type" value="Genomic_DNA"/>
</dbReference>
<dbReference type="GO" id="GO:0000160">
    <property type="term" value="P:phosphorelay signal transduction system"/>
    <property type="evidence" value="ECO:0007669"/>
    <property type="project" value="InterPro"/>
</dbReference>
<dbReference type="Gene3D" id="3.40.50.2300">
    <property type="match status" value="1"/>
</dbReference>
<reference evidence="4" key="1">
    <citation type="submission" date="2020-07" db="EMBL/GenBank/DDBJ databases">
        <title>Huge and variable diversity of episymbiotic CPR bacteria and DPANN archaea in groundwater ecosystems.</title>
        <authorList>
            <person name="He C.Y."/>
            <person name="Keren R."/>
            <person name="Whittaker M."/>
            <person name="Farag I.F."/>
            <person name="Doudna J."/>
            <person name="Cate J.H.D."/>
            <person name="Banfield J.F."/>
        </authorList>
    </citation>
    <scope>NUCLEOTIDE SEQUENCE</scope>
    <source>
        <strain evidence="4">NC_groundwater_1664_Pr3_B-0.1um_52_9</strain>
    </source>
</reference>
<feature type="domain" description="Response regulatory" evidence="3">
    <location>
        <begin position="4"/>
        <end position="116"/>
    </location>
</feature>
<dbReference type="AlphaFoldDB" id="A0A9D6V2W2"/>
<name>A0A9D6V2W2_9BACT</name>
<evidence type="ECO:0000256" key="1">
    <source>
        <dbReference type="ARBA" id="ARBA00022553"/>
    </source>
</evidence>
<dbReference type="Proteomes" id="UP000807825">
    <property type="component" value="Unassembled WGS sequence"/>
</dbReference>
<dbReference type="SUPFAM" id="SSF52172">
    <property type="entry name" value="CheY-like"/>
    <property type="match status" value="1"/>
</dbReference>
<dbReference type="SMART" id="SM00448">
    <property type="entry name" value="REC"/>
    <property type="match status" value="1"/>
</dbReference>
<dbReference type="PROSITE" id="PS50110">
    <property type="entry name" value="RESPONSE_REGULATORY"/>
    <property type="match status" value="1"/>
</dbReference>
<evidence type="ECO:0000313" key="5">
    <source>
        <dbReference type="Proteomes" id="UP000807825"/>
    </source>
</evidence>
<protein>
    <submittedName>
        <fullName evidence="4">Response regulator</fullName>
    </submittedName>
</protein>
<dbReference type="PANTHER" id="PTHR44591:SF3">
    <property type="entry name" value="RESPONSE REGULATORY DOMAIN-CONTAINING PROTEIN"/>
    <property type="match status" value="1"/>
</dbReference>
<comment type="caution">
    <text evidence="4">The sequence shown here is derived from an EMBL/GenBank/DDBJ whole genome shotgun (WGS) entry which is preliminary data.</text>
</comment>
<dbReference type="InterPro" id="IPR001789">
    <property type="entry name" value="Sig_transdc_resp-reg_receiver"/>
</dbReference>
<dbReference type="PANTHER" id="PTHR44591">
    <property type="entry name" value="STRESS RESPONSE REGULATOR PROTEIN 1"/>
    <property type="match status" value="1"/>
</dbReference>
<organism evidence="4 5">
    <name type="scientific">Desulfomonile tiedjei</name>
    <dbReference type="NCBI Taxonomy" id="2358"/>
    <lineage>
        <taxon>Bacteria</taxon>
        <taxon>Pseudomonadati</taxon>
        <taxon>Thermodesulfobacteriota</taxon>
        <taxon>Desulfomonilia</taxon>
        <taxon>Desulfomonilales</taxon>
        <taxon>Desulfomonilaceae</taxon>
        <taxon>Desulfomonile</taxon>
    </lineage>
</organism>
<sequence length="201" mass="22137">MGPSVLIVDDNASLAYFTAYSLKQEVEGLKVVTAGSCKEALVLADEHHPSVLIVDLKLPDGNGLKLIDDLKSRLPSTIPILVTATPLPADLNRELFGMLTKPYDPEALIDLVRRALKSGDSRDERDTGRYHRGETRLPSAQYDFHHVQNRLSGLLAGIRALRLELLAVADNPSEVRRIIDEYTDRLSAMAKEAAEALKKKA</sequence>
<dbReference type="InterPro" id="IPR050595">
    <property type="entry name" value="Bact_response_regulator"/>
</dbReference>
<dbReference type="InterPro" id="IPR011006">
    <property type="entry name" value="CheY-like_superfamily"/>
</dbReference>
<accession>A0A9D6V2W2</accession>
<dbReference type="Pfam" id="PF00072">
    <property type="entry name" value="Response_reg"/>
    <property type="match status" value="1"/>
</dbReference>
<gene>
    <name evidence="4" type="ORF">HY912_01695</name>
</gene>
<feature type="modified residue" description="4-aspartylphosphate" evidence="2">
    <location>
        <position position="55"/>
    </location>
</feature>
<evidence type="ECO:0000313" key="4">
    <source>
        <dbReference type="EMBL" id="MBI5248182.1"/>
    </source>
</evidence>
<evidence type="ECO:0000256" key="2">
    <source>
        <dbReference type="PROSITE-ProRule" id="PRU00169"/>
    </source>
</evidence>
<evidence type="ECO:0000259" key="3">
    <source>
        <dbReference type="PROSITE" id="PS50110"/>
    </source>
</evidence>
<keyword evidence="1 2" id="KW-0597">Phosphoprotein</keyword>
<proteinExistence type="predicted"/>